<dbReference type="Pfam" id="PF03281">
    <property type="entry name" value="Mab-21"/>
    <property type="match status" value="2"/>
</dbReference>
<dbReference type="Pfam" id="PF20266">
    <property type="entry name" value="Mab-21_C"/>
    <property type="match status" value="2"/>
</dbReference>
<comment type="caution">
    <text evidence="12">The sequence shown here is derived from an EMBL/GenBank/DDBJ whole genome shotgun (WGS) entry which is preliminary data.</text>
</comment>
<organism evidence="12 13">
    <name type="scientific">Acropora cervicornis</name>
    <name type="common">Staghorn coral</name>
    <dbReference type="NCBI Taxonomy" id="6130"/>
    <lineage>
        <taxon>Eukaryota</taxon>
        <taxon>Metazoa</taxon>
        <taxon>Cnidaria</taxon>
        <taxon>Anthozoa</taxon>
        <taxon>Hexacorallia</taxon>
        <taxon>Scleractinia</taxon>
        <taxon>Astrocoeniina</taxon>
        <taxon>Acroporidae</taxon>
        <taxon>Acropora</taxon>
    </lineage>
</organism>
<dbReference type="EMBL" id="JARQWQ010000091">
    <property type="protein sequence ID" value="KAK2551953.1"/>
    <property type="molecule type" value="Genomic_DNA"/>
</dbReference>
<keyword evidence="13" id="KW-1185">Reference proteome</keyword>
<evidence type="ECO:0000256" key="8">
    <source>
        <dbReference type="ARBA" id="ARBA00022842"/>
    </source>
</evidence>
<dbReference type="Gene3D" id="3.30.460.90">
    <property type="match status" value="2"/>
</dbReference>
<evidence type="ECO:0000256" key="3">
    <source>
        <dbReference type="ARBA" id="ARBA00022679"/>
    </source>
</evidence>
<dbReference type="InterPro" id="IPR046903">
    <property type="entry name" value="Mab-21-like_nuc_Trfase"/>
</dbReference>
<dbReference type="Gene3D" id="1.10.1410.40">
    <property type="match status" value="2"/>
</dbReference>
<keyword evidence="6" id="KW-0547">Nucleotide-binding</keyword>
<evidence type="ECO:0000256" key="7">
    <source>
        <dbReference type="ARBA" id="ARBA00022840"/>
    </source>
</evidence>
<dbReference type="GO" id="GO:0016779">
    <property type="term" value="F:nucleotidyltransferase activity"/>
    <property type="evidence" value="ECO:0007669"/>
    <property type="project" value="UniProtKB-KW"/>
</dbReference>
<comment type="cofactor">
    <cofactor evidence="1">
        <name>Mg(2+)</name>
        <dbReference type="ChEBI" id="CHEBI:18420"/>
    </cofactor>
</comment>
<evidence type="ECO:0000313" key="13">
    <source>
        <dbReference type="Proteomes" id="UP001249851"/>
    </source>
</evidence>
<name>A0AAD9PZP7_ACRCE</name>
<evidence type="ECO:0000313" key="12">
    <source>
        <dbReference type="EMBL" id="KAK2551953.1"/>
    </source>
</evidence>
<reference evidence="12" key="1">
    <citation type="journal article" date="2023" name="G3 (Bethesda)">
        <title>Whole genome assembly and annotation of the endangered Caribbean coral Acropora cervicornis.</title>
        <authorList>
            <person name="Selwyn J.D."/>
            <person name="Vollmer S.V."/>
        </authorList>
    </citation>
    <scope>NUCLEOTIDE SEQUENCE</scope>
    <source>
        <strain evidence="12">K2</strain>
    </source>
</reference>
<evidence type="ECO:0000256" key="2">
    <source>
        <dbReference type="ARBA" id="ARBA00008307"/>
    </source>
</evidence>
<evidence type="ECO:0000256" key="4">
    <source>
        <dbReference type="ARBA" id="ARBA00022695"/>
    </source>
</evidence>
<dbReference type="GO" id="GO:0046872">
    <property type="term" value="F:metal ion binding"/>
    <property type="evidence" value="ECO:0007669"/>
    <property type="project" value="UniProtKB-KW"/>
</dbReference>
<dbReference type="InterPro" id="IPR024810">
    <property type="entry name" value="MAB21L/cGLR"/>
</dbReference>
<evidence type="ECO:0000259" key="10">
    <source>
        <dbReference type="Pfam" id="PF03281"/>
    </source>
</evidence>
<proteinExistence type="inferred from homology"/>
<feature type="domain" description="Mab-21-like HhH/H2TH-like" evidence="11">
    <location>
        <begin position="596"/>
        <end position="688"/>
    </location>
</feature>
<dbReference type="PANTHER" id="PTHR10656">
    <property type="entry name" value="CELL FATE DETERMINING PROTEIN MAB21-RELATED"/>
    <property type="match status" value="1"/>
</dbReference>
<dbReference type="PANTHER" id="PTHR10656:SF42">
    <property type="entry name" value="CYCLIC GMP-AMP SYNTHASE-LIKE PROTEIN-RELATED"/>
    <property type="match status" value="1"/>
</dbReference>
<feature type="domain" description="Mab-21-like nucleotidyltransferase" evidence="10">
    <location>
        <begin position="438"/>
        <end position="558"/>
    </location>
</feature>
<gene>
    <name evidence="12" type="ORF">P5673_026949</name>
</gene>
<evidence type="ECO:0000256" key="6">
    <source>
        <dbReference type="ARBA" id="ARBA00022741"/>
    </source>
</evidence>
<evidence type="ECO:0000256" key="9">
    <source>
        <dbReference type="SAM" id="Coils"/>
    </source>
</evidence>
<evidence type="ECO:0000259" key="11">
    <source>
        <dbReference type="Pfam" id="PF20266"/>
    </source>
</evidence>
<feature type="domain" description="Mab-21-like HhH/H2TH-like" evidence="11">
    <location>
        <begin position="237"/>
        <end position="331"/>
    </location>
</feature>
<keyword evidence="7" id="KW-0067">ATP-binding</keyword>
<dbReference type="AlphaFoldDB" id="A0AAD9PZP7"/>
<reference evidence="12" key="2">
    <citation type="journal article" date="2023" name="Science">
        <title>Genomic signatures of disease resistance in endangered staghorn corals.</title>
        <authorList>
            <person name="Vollmer S.V."/>
            <person name="Selwyn J.D."/>
            <person name="Despard B.A."/>
            <person name="Roesel C.L."/>
        </authorList>
    </citation>
    <scope>NUCLEOTIDE SEQUENCE</scope>
    <source>
        <strain evidence="12">K2</strain>
    </source>
</reference>
<keyword evidence="4" id="KW-0548">Nucleotidyltransferase</keyword>
<dbReference type="GO" id="GO:0005524">
    <property type="term" value="F:ATP binding"/>
    <property type="evidence" value="ECO:0007669"/>
    <property type="project" value="UniProtKB-KW"/>
</dbReference>
<evidence type="ECO:0000256" key="5">
    <source>
        <dbReference type="ARBA" id="ARBA00022723"/>
    </source>
</evidence>
<keyword evidence="8" id="KW-0460">Magnesium</keyword>
<sequence>MLQARQSGGDSVTLLTQQLRRYSAAYVKITKTDTDQAKQMVDKFIKNEILQYICSNSALPISKPEYTGSLYERLKTESADEVDVMVVLQFGKKEVIQCDAGIPGFVLLKATETSLLQKYIDADGYIIPEKLRAKWFRGLVDKAVNDIKEKYSGSELELSVHDHGPAVQVDITDVSCGKKLSADLVPTFQLSPTDYFVAKHYTGKSPSSCDYSLLWRQSFSLKEKARLQDMDKEDQGCRHELLRIVKTIMRAETNFAKLTSYHLKTVFLHYNSDSRLQWSPDMLGKRFIEYMEMLYEALAQNWLSHFWLQESVNLFDDIPSKTLENMANRMRKILDNDKERRKVLKCEDTEPLVASSNENQTLESCSVTSPQREHCPLSLSLLQLLRQYLDRLGPLLSEETKWCKDVIEKYVKEGILEFCLNSSSSIVISTFEYGGSVYENLKTIGLDENDVLIYVVLKAKKNSVSMDVNKAGSAVVKITESSTYKDFSNSEGILLPKKFISWLVEMATEAVQEIRRQQVSSESLSFKVSSTSTGAKVVIKEAKKSLAVQLIPAFQMDSDELFSPPYEGADHDKAWVKSYTFAQKALLKDMDKDNGCRRNLFKVVKTVLKREPTFSHLSSLHMKMAFLWYSSETKDFSNDKLAERFIEFMEFLRNKLQENVLYHFWIKDVNLLSEISASTLENMHRRLTRLLNSEQERNKVLRLETLASLQ</sequence>
<keyword evidence="3" id="KW-0808">Transferase</keyword>
<feature type="domain" description="Mab-21-like nucleotidyltransferase" evidence="10">
    <location>
        <begin position="71"/>
        <end position="228"/>
    </location>
</feature>
<accession>A0AAD9PZP7</accession>
<evidence type="ECO:0000256" key="1">
    <source>
        <dbReference type="ARBA" id="ARBA00001946"/>
    </source>
</evidence>
<comment type="similarity">
    <text evidence="2">Belongs to the mab-21 family.</text>
</comment>
<keyword evidence="5" id="KW-0479">Metal-binding</keyword>
<feature type="coiled-coil region" evidence="9">
    <location>
        <begin position="677"/>
        <end position="704"/>
    </location>
</feature>
<keyword evidence="9" id="KW-0175">Coiled coil</keyword>
<dbReference type="Proteomes" id="UP001249851">
    <property type="component" value="Unassembled WGS sequence"/>
</dbReference>
<dbReference type="SMART" id="SM01265">
    <property type="entry name" value="Mab-21"/>
    <property type="match status" value="2"/>
</dbReference>
<dbReference type="InterPro" id="IPR046906">
    <property type="entry name" value="Mab-21_HhH/H2TH-like"/>
</dbReference>
<protein>
    <submittedName>
        <fullName evidence="12">Cyclic GMP-AMP synthase</fullName>
    </submittedName>
</protein>